<dbReference type="AlphaFoldDB" id="A0A2B4RFM4"/>
<accession>A0A2B4RFM4</accession>
<dbReference type="OrthoDB" id="5984510at2759"/>
<dbReference type="Proteomes" id="UP000225706">
    <property type="component" value="Unassembled WGS sequence"/>
</dbReference>
<keyword evidence="3" id="KW-1185">Reference proteome</keyword>
<protein>
    <submittedName>
        <fullName evidence="2">Uncharacterized protein</fullName>
    </submittedName>
</protein>
<reference evidence="3" key="1">
    <citation type="journal article" date="2017" name="bioRxiv">
        <title>Comparative analysis of the genomes of Stylophora pistillata and Acropora digitifera provides evidence for extensive differences between species of corals.</title>
        <authorList>
            <person name="Voolstra C.R."/>
            <person name="Li Y."/>
            <person name="Liew Y.J."/>
            <person name="Baumgarten S."/>
            <person name="Zoccola D."/>
            <person name="Flot J.-F."/>
            <person name="Tambutte S."/>
            <person name="Allemand D."/>
            <person name="Aranda M."/>
        </authorList>
    </citation>
    <scope>NUCLEOTIDE SEQUENCE [LARGE SCALE GENOMIC DNA]</scope>
</reference>
<comment type="caution">
    <text evidence="2">The sequence shown here is derived from an EMBL/GenBank/DDBJ whole genome shotgun (WGS) entry which is preliminary data.</text>
</comment>
<feature type="compositionally biased region" description="Polar residues" evidence="1">
    <location>
        <begin position="76"/>
        <end position="104"/>
    </location>
</feature>
<organism evidence="2 3">
    <name type="scientific">Stylophora pistillata</name>
    <name type="common">Smooth cauliflower coral</name>
    <dbReference type="NCBI Taxonomy" id="50429"/>
    <lineage>
        <taxon>Eukaryota</taxon>
        <taxon>Metazoa</taxon>
        <taxon>Cnidaria</taxon>
        <taxon>Anthozoa</taxon>
        <taxon>Hexacorallia</taxon>
        <taxon>Scleractinia</taxon>
        <taxon>Astrocoeniina</taxon>
        <taxon>Pocilloporidae</taxon>
        <taxon>Stylophora</taxon>
    </lineage>
</organism>
<feature type="compositionally biased region" description="Basic and acidic residues" evidence="1">
    <location>
        <begin position="59"/>
        <end position="74"/>
    </location>
</feature>
<evidence type="ECO:0000313" key="2">
    <source>
        <dbReference type="EMBL" id="PFX15599.1"/>
    </source>
</evidence>
<dbReference type="EMBL" id="LSMT01000631">
    <property type="protein sequence ID" value="PFX15599.1"/>
    <property type="molecule type" value="Genomic_DNA"/>
</dbReference>
<gene>
    <name evidence="2" type="ORF">AWC38_SpisGene20168</name>
</gene>
<proteinExistence type="predicted"/>
<evidence type="ECO:0000256" key="1">
    <source>
        <dbReference type="SAM" id="MobiDB-lite"/>
    </source>
</evidence>
<feature type="region of interest" description="Disordered" evidence="1">
    <location>
        <begin position="59"/>
        <end position="126"/>
    </location>
</feature>
<evidence type="ECO:0000313" key="3">
    <source>
        <dbReference type="Proteomes" id="UP000225706"/>
    </source>
</evidence>
<name>A0A2B4RFM4_STYPI</name>
<sequence>MEGKKDSEFTKKVRFDLNEEVFLIPSKWDRLSKCKTATAKNIEGPVNKQRNRAVAERRFEVTRGKQNKTKDRATKVVSNRESNGKLSDNRRPGSTLSVKTNNGRKTARHIEGRENASVTNSTPPGERKLKLYHRPSQELQNLGLVLPKIPYTPDLKKAIENALQRPRRKPTLDNGLHSTIKDTRENRTTALELLNSLSRESDREIPQRRLSDSSIRTWDKKSRENRQNLDRETGELFKILSELLQEMSELKEEEIDPCHSDAKLTDSNQSSLRTVLVRSVRIEKPAAKKSKRVRFNSLVEVKFIPKCKSEKKKKRKSQVDYKEKTEPLEVTTKKTYHRIQARRKDINVKGELNLHAQRVPTTTETSHETEVGDSCTGKGPESCEIGLNLDKNRSTAKAKSMLNRQTVHKKTGTDKDSTRLNGCALKSRVTVRKSYVTNKVTLVGDYNGKALRLCPSTFTVAPDLQVSEFSALNTKRKNVQEFGYDRALWRLEKQAAKFCEEAKVLIAKVTENTADMQSHLKVQPDTTHLAGNYRQIFPTEHIKEGFTKSENVKDPSSFGKTASRDVFSTTRFPHITHKKQQSIVGPRQKSSSELYLPQLLFYDGIKTRSPVGATDDSRGTGTVNKEAPGKFELIPGPEEARNGKIVISYSYGATKKLGC</sequence>